<keyword evidence="4 5" id="KW-0472">Membrane</keyword>
<evidence type="ECO:0000256" key="5">
    <source>
        <dbReference type="SAM" id="Phobius"/>
    </source>
</evidence>
<dbReference type="InterPro" id="IPR043504">
    <property type="entry name" value="Peptidase_S1_PA_chymotrypsin"/>
</dbReference>
<evidence type="ECO:0000256" key="2">
    <source>
        <dbReference type="ARBA" id="ARBA00022692"/>
    </source>
</evidence>
<evidence type="ECO:0000256" key="4">
    <source>
        <dbReference type="ARBA" id="ARBA00023136"/>
    </source>
</evidence>
<comment type="subcellular location">
    <subcellularLocation>
        <location evidence="1">Membrane</location>
        <topology evidence="1">Multi-pass membrane protein</topology>
    </subcellularLocation>
</comment>
<dbReference type="Proteomes" id="UP000035425">
    <property type="component" value="Unassembled WGS sequence"/>
</dbReference>
<organism evidence="6 7">
    <name type="scientific">Protofrankia coriariae</name>
    <dbReference type="NCBI Taxonomy" id="1562887"/>
    <lineage>
        <taxon>Bacteria</taxon>
        <taxon>Bacillati</taxon>
        <taxon>Actinomycetota</taxon>
        <taxon>Actinomycetes</taxon>
        <taxon>Frankiales</taxon>
        <taxon>Frankiaceae</taxon>
        <taxon>Protofrankia</taxon>
    </lineage>
</organism>
<comment type="caution">
    <text evidence="6">The sequence shown here is derived from an EMBL/GenBank/DDBJ whole genome shotgun (WGS) entry which is preliminary data.</text>
</comment>
<proteinExistence type="predicted"/>
<keyword evidence="6" id="KW-0645">Protease</keyword>
<dbReference type="InterPro" id="IPR001940">
    <property type="entry name" value="Peptidase_S1C"/>
</dbReference>
<keyword evidence="3 5" id="KW-1133">Transmembrane helix</keyword>
<feature type="transmembrane region" description="Helical" evidence="5">
    <location>
        <begin position="6"/>
        <end position="22"/>
    </location>
</feature>
<evidence type="ECO:0000256" key="3">
    <source>
        <dbReference type="ARBA" id="ARBA00022989"/>
    </source>
</evidence>
<dbReference type="Pfam" id="PF13365">
    <property type="entry name" value="Trypsin_2"/>
    <property type="match status" value="1"/>
</dbReference>
<accession>A0ABR5F6K6</accession>
<dbReference type="SUPFAM" id="SSF50494">
    <property type="entry name" value="Trypsin-like serine proteases"/>
    <property type="match status" value="1"/>
</dbReference>
<keyword evidence="6" id="KW-0378">Hydrolase</keyword>
<dbReference type="NCBIfam" id="NF033740">
    <property type="entry name" value="MarP_fam_protase"/>
    <property type="match status" value="1"/>
</dbReference>
<reference evidence="6 7" key="1">
    <citation type="submission" date="2014-12" db="EMBL/GenBank/DDBJ databases">
        <title>Frankia sp. BMG5.1 draft genome.</title>
        <authorList>
            <person name="Gtari M."/>
            <person name="Ghodhbane-Gtari F."/>
            <person name="Nouioui I."/>
            <person name="Ktari A."/>
            <person name="Hezbri K."/>
            <person name="Mimouni W."/>
            <person name="Sbissi I."/>
            <person name="Ayari A."/>
            <person name="Yamanaka T."/>
            <person name="Normand P."/>
            <person name="Tisa L.S."/>
            <person name="Boudabous A."/>
        </authorList>
    </citation>
    <scope>NUCLEOTIDE SEQUENCE [LARGE SCALE GENOMIC DNA]</scope>
    <source>
        <strain evidence="6 7">BMG5.1</strain>
    </source>
</reference>
<dbReference type="InterPro" id="IPR009003">
    <property type="entry name" value="Peptidase_S1_PA"/>
</dbReference>
<dbReference type="PRINTS" id="PR00834">
    <property type="entry name" value="PROTEASES2C"/>
</dbReference>
<keyword evidence="2 5" id="KW-0812">Transmembrane</keyword>
<feature type="transmembrane region" description="Helical" evidence="5">
    <location>
        <begin position="61"/>
        <end position="85"/>
    </location>
</feature>
<dbReference type="PANTHER" id="PTHR43019:SF23">
    <property type="entry name" value="PROTEASE DO-LIKE 5, CHLOROPLASTIC"/>
    <property type="match status" value="1"/>
</dbReference>
<name>A0ABR5F6K6_9ACTN</name>
<feature type="transmembrane region" description="Helical" evidence="5">
    <location>
        <begin position="29"/>
        <end position="49"/>
    </location>
</feature>
<feature type="transmembrane region" description="Helical" evidence="5">
    <location>
        <begin position="97"/>
        <end position="118"/>
    </location>
</feature>
<dbReference type="GO" id="GO:0008233">
    <property type="term" value="F:peptidase activity"/>
    <property type="evidence" value="ECO:0007669"/>
    <property type="project" value="UniProtKB-KW"/>
</dbReference>
<evidence type="ECO:0000313" key="7">
    <source>
        <dbReference type="Proteomes" id="UP000035425"/>
    </source>
</evidence>
<dbReference type="Pfam" id="PF02674">
    <property type="entry name" value="Colicin_V"/>
    <property type="match status" value="1"/>
</dbReference>
<sequence>MFDILDLVLVIAVIIFAVSGYRQGFVVGALSFIGFLGGGVLGAHIATPFAEMINAESQGPIVGILVVLGLALIGQIAATALGAALRDRLTWRPGQTVDAVAGAVLSGISVLLVAWLLATAVDRSPFTTLAEHVRRSEVLRTVDAAMPNTVRDAFADLRRLVDQNGFPEVFAGLGGGQIVPIEPPDTTADNTQAVQTAAASILKIRGIAPSCSKRVEGTGFVYATERVMTNAHVVAGVTRPQVEVGNSTLPARVVVFDPDTDIAVLYVPGLRQTPLSFQNDPPGRAGDDAIVAGYPQDGPYTTAPARIRNRQTARAPNIYSQGTVLRDIYAVRGQVLPGNSGGPLLSEQGTVYGVVFAAATNDSDTGYVLTSAEVDDLAAAGQATSTAVSTRSCD</sequence>
<dbReference type="InterPro" id="IPR047680">
    <property type="entry name" value="MarP-like"/>
</dbReference>
<protein>
    <submittedName>
        <fullName evidence="6">Serine protease</fullName>
    </submittedName>
</protein>
<keyword evidence="7" id="KW-1185">Reference proteome</keyword>
<dbReference type="PANTHER" id="PTHR43019">
    <property type="entry name" value="SERINE ENDOPROTEASE DEGS"/>
    <property type="match status" value="1"/>
</dbReference>
<dbReference type="RefSeq" id="WP_047222092.1">
    <property type="nucleotide sequence ID" value="NZ_JWIO01000006.1"/>
</dbReference>
<evidence type="ECO:0000256" key="1">
    <source>
        <dbReference type="ARBA" id="ARBA00004141"/>
    </source>
</evidence>
<dbReference type="Gene3D" id="2.40.10.10">
    <property type="entry name" value="Trypsin-like serine proteases"/>
    <property type="match status" value="2"/>
</dbReference>
<dbReference type="InterPro" id="IPR003825">
    <property type="entry name" value="Colicin-V_CvpA"/>
</dbReference>
<gene>
    <name evidence="6" type="ORF">FrCorBMG51_06030</name>
</gene>
<dbReference type="GO" id="GO:0006508">
    <property type="term" value="P:proteolysis"/>
    <property type="evidence" value="ECO:0007669"/>
    <property type="project" value="UniProtKB-KW"/>
</dbReference>
<dbReference type="EMBL" id="JWIO01000006">
    <property type="protein sequence ID" value="KLL12258.1"/>
    <property type="molecule type" value="Genomic_DNA"/>
</dbReference>
<evidence type="ECO:0000313" key="6">
    <source>
        <dbReference type="EMBL" id="KLL12258.1"/>
    </source>
</evidence>